<keyword evidence="5" id="KW-0482">Metalloprotease</keyword>
<comment type="caution">
    <text evidence="6">Lacks conserved residue(s) required for the propagation of feature annotation.</text>
</comment>
<evidence type="ECO:0000313" key="8">
    <source>
        <dbReference type="EMBL" id="MDQ1149245.1"/>
    </source>
</evidence>
<dbReference type="Gene3D" id="3.40.390.10">
    <property type="entry name" value="Collagenase (Catalytic Domain)"/>
    <property type="match status" value="1"/>
</dbReference>
<evidence type="ECO:0000256" key="1">
    <source>
        <dbReference type="ARBA" id="ARBA00022670"/>
    </source>
</evidence>
<accession>A0ABU0U2T2</accession>
<dbReference type="PROSITE" id="PS51864">
    <property type="entry name" value="ASTACIN"/>
    <property type="match status" value="1"/>
</dbReference>
<dbReference type="EMBL" id="JAUTBA010000001">
    <property type="protein sequence ID" value="MDQ1149245.1"/>
    <property type="molecule type" value="Genomic_DNA"/>
</dbReference>
<gene>
    <name evidence="8" type="ORF">QE382_001229</name>
</gene>
<evidence type="ECO:0000256" key="3">
    <source>
        <dbReference type="ARBA" id="ARBA00022801"/>
    </source>
</evidence>
<protein>
    <recommendedName>
        <fullName evidence="7">Peptidase M12A domain-containing protein</fullName>
    </recommendedName>
</protein>
<evidence type="ECO:0000256" key="2">
    <source>
        <dbReference type="ARBA" id="ARBA00022723"/>
    </source>
</evidence>
<dbReference type="Proteomes" id="UP001244640">
    <property type="component" value="Unassembled WGS sequence"/>
</dbReference>
<evidence type="ECO:0000259" key="7">
    <source>
        <dbReference type="PROSITE" id="PS51864"/>
    </source>
</evidence>
<keyword evidence="9" id="KW-1185">Reference proteome</keyword>
<keyword evidence="1" id="KW-0645">Protease</keyword>
<dbReference type="Pfam" id="PF01400">
    <property type="entry name" value="Astacin"/>
    <property type="match status" value="1"/>
</dbReference>
<dbReference type="RefSeq" id="WP_307185116.1">
    <property type="nucleotide sequence ID" value="NZ_JAUTBA010000001.1"/>
</dbReference>
<dbReference type="InterPro" id="IPR001506">
    <property type="entry name" value="Peptidase_M12A"/>
</dbReference>
<keyword evidence="4" id="KW-0862">Zinc</keyword>
<dbReference type="PANTHER" id="PTHR10127">
    <property type="entry name" value="DISCOIDIN, CUB, EGF, LAMININ , AND ZINC METALLOPROTEASE DOMAIN CONTAINING"/>
    <property type="match status" value="1"/>
</dbReference>
<comment type="caution">
    <text evidence="8">The sequence shown here is derived from an EMBL/GenBank/DDBJ whole genome shotgun (WGS) entry which is preliminary data.</text>
</comment>
<name>A0ABU0U2T2_9SPHI</name>
<dbReference type="SUPFAM" id="SSF55486">
    <property type="entry name" value="Metalloproteases ('zincins'), catalytic domain"/>
    <property type="match status" value="1"/>
</dbReference>
<evidence type="ECO:0000256" key="6">
    <source>
        <dbReference type="PROSITE-ProRule" id="PRU01211"/>
    </source>
</evidence>
<organism evidence="8 9">
    <name type="scientific">Sphingobacterium zeae</name>
    <dbReference type="NCBI Taxonomy" id="1776859"/>
    <lineage>
        <taxon>Bacteria</taxon>
        <taxon>Pseudomonadati</taxon>
        <taxon>Bacteroidota</taxon>
        <taxon>Sphingobacteriia</taxon>
        <taxon>Sphingobacteriales</taxon>
        <taxon>Sphingobacteriaceae</taxon>
        <taxon>Sphingobacterium</taxon>
    </lineage>
</organism>
<keyword evidence="2" id="KW-0479">Metal-binding</keyword>
<dbReference type="SMART" id="SM00235">
    <property type="entry name" value="ZnMc"/>
    <property type="match status" value="1"/>
</dbReference>
<evidence type="ECO:0000313" key="9">
    <source>
        <dbReference type="Proteomes" id="UP001244640"/>
    </source>
</evidence>
<sequence>MRTTKVKLFQLFVLSLIVLSGCKKDNIAGGDDQQNAAKLNYELKYSEQQLKNWKETGSPFLETQQKNALNTKIEAHIPSQGGVFEPIPVGTKAYGPHPYQNRYWSMVRLKLAIPNISTPNSQLRSRVVQAINEIQANTNVRFYNAFNDPVTDPTWGFTYPNVHIHVSTDAKKGSSFVGLQGGEQYIYLPLTATKEFIMRALVNAAGMYNEQQRNDRDTYVNINTANVDPVNRYQFDKITSNFYSMGSFDFNSITLAGSTELSNNGQRSIWKKDNTDIVANTTLSDLDRGFLNYFYLPYIARTDTYRELATTVYDGNNNILTAQQRADLEYYINNGASNPGTSGRSPIVQW</sequence>
<dbReference type="PANTHER" id="PTHR10127:SF780">
    <property type="entry name" value="METALLOENDOPEPTIDASE"/>
    <property type="match status" value="1"/>
</dbReference>
<dbReference type="InterPro" id="IPR006026">
    <property type="entry name" value="Peptidase_Metallo"/>
</dbReference>
<proteinExistence type="predicted"/>
<reference evidence="8 9" key="1">
    <citation type="submission" date="2023-07" db="EMBL/GenBank/DDBJ databases">
        <title>Functional and genomic diversity of the sorghum phyllosphere microbiome.</title>
        <authorList>
            <person name="Shade A."/>
        </authorList>
    </citation>
    <scope>NUCLEOTIDE SEQUENCE [LARGE SCALE GENOMIC DNA]</scope>
    <source>
        <strain evidence="8 9">SORGH_AS_0892</strain>
    </source>
</reference>
<feature type="domain" description="Peptidase M12A" evidence="7">
    <location>
        <begin position="92"/>
        <end position="298"/>
    </location>
</feature>
<dbReference type="PROSITE" id="PS51257">
    <property type="entry name" value="PROKAR_LIPOPROTEIN"/>
    <property type="match status" value="1"/>
</dbReference>
<evidence type="ECO:0000256" key="4">
    <source>
        <dbReference type="ARBA" id="ARBA00022833"/>
    </source>
</evidence>
<dbReference type="InterPro" id="IPR024079">
    <property type="entry name" value="MetalloPept_cat_dom_sf"/>
</dbReference>
<evidence type="ECO:0000256" key="5">
    <source>
        <dbReference type="ARBA" id="ARBA00023049"/>
    </source>
</evidence>
<keyword evidence="3" id="KW-0378">Hydrolase</keyword>
<dbReference type="PRINTS" id="PR00480">
    <property type="entry name" value="ASTACIN"/>
</dbReference>